<dbReference type="Pfam" id="PF00484">
    <property type="entry name" value="Pro_CA"/>
    <property type="match status" value="1"/>
</dbReference>
<dbReference type="GO" id="GO:0008270">
    <property type="term" value="F:zinc ion binding"/>
    <property type="evidence" value="ECO:0007669"/>
    <property type="project" value="UniProtKB-UniRule"/>
</dbReference>
<evidence type="ECO:0000256" key="6">
    <source>
        <dbReference type="ARBA" id="ARBA00048348"/>
    </source>
</evidence>
<evidence type="ECO:0000256" key="5">
    <source>
        <dbReference type="ARBA" id="ARBA00023239"/>
    </source>
</evidence>
<keyword evidence="3 7" id="KW-0479">Metal-binding</keyword>
<dbReference type="HOGENOM" id="CLU_053879_3_2_1"/>
<comment type="similarity">
    <text evidence="1 8">Belongs to the beta-class carbonic anhydrase family.</text>
</comment>
<comment type="function">
    <text evidence="8">Reversible hydration of carbon dioxide.</text>
</comment>
<evidence type="ECO:0000313" key="10">
    <source>
        <dbReference type="Proteomes" id="UP000053820"/>
    </source>
</evidence>
<protein>
    <recommendedName>
        <fullName evidence="2 8">Carbonic anhydrase</fullName>
        <ecNumber evidence="2 8">4.2.1.1</ecNumber>
    </recommendedName>
    <alternativeName>
        <fullName evidence="8">Carbonate dehydratase</fullName>
    </alternativeName>
</protein>
<evidence type="ECO:0000256" key="2">
    <source>
        <dbReference type="ARBA" id="ARBA00012925"/>
    </source>
</evidence>
<dbReference type="InterPro" id="IPR001765">
    <property type="entry name" value="Carbonic_anhydrase"/>
</dbReference>
<dbReference type="EMBL" id="KN839844">
    <property type="protein sequence ID" value="KIJ65159.1"/>
    <property type="molecule type" value="Genomic_DNA"/>
</dbReference>
<keyword evidence="4 7" id="KW-0862">Zinc</keyword>
<gene>
    <name evidence="9" type="ORF">HYDPIDRAFT_175185</name>
</gene>
<evidence type="ECO:0000313" key="9">
    <source>
        <dbReference type="EMBL" id="KIJ65159.1"/>
    </source>
</evidence>
<feature type="binding site" evidence="7">
    <location>
        <position position="110"/>
    </location>
    <ligand>
        <name>Zn(2+)</name>
        <dbReference type="ChEBI" id="CHEBI:29105"/>
    </ligand>
</feature>
<dbReference type="SUPFAM" id="SSF53056">
    <property type="entry name" value="beta-carbonic anhydrase, cab"/>
    <property type="match status" value="1"/>
</dbReference>
<dbReference type="GO" id="GO:0071244">
    <property type="term" value="P:cellular response to carbon dioxide"/>
    <property type="evidence" value="ECO:0007669"/>
    <property type="project" value="TreeGrafter"/>
</dbReference>
<organism evidence="9 10">
    <name type="scientific">Hydnomerulius pinastri MD-312</name>
    <dbReference type="NCBI Taxonomy" id="994086"/>
    <lineage>
        <taxon>Eukaryota</taxon>
        <taxon>Fungi</taxon>
        <taxon>Dikarya</taxon>
        <taxon>Basidiomycota</taxon>
        <taxon>Agaricomycotina</taxon>
        <taxon>Agaricomycetes</taxon>
        <taxon>Agaricomycetidae</taxon>
        <taxon>Boletales</taxon>
        <taxon>Boletales incertae sedis</taxon>
        <taxon>Leucogyrophana</taxon>
    </lineage>
</organism>
<dbReference type="GO" id="GO:0004089">
    <property type="term" value="F:carbonate dehydratase activity"/>
    <property type="evidence" value="ECO:0007669"/>
    <property type="project" value="UniProtKB-UniRule"/>
</dbReference>
<accession>A0A0C9VHP0</accession>
<evidence type="ECO:0000256" key="1">
    <source>
        <dbReference type="ARBA" id="ARBA00006217"/>
    </source>
</evidence>
<keyword evidence="5 8" id="KW-0456">Lyase</keyword>
<proteinExistence type="inferred from homology"/>
<feature type="binding site" evidence="7">
    <location>
        <position position="113"/>
    </location>
    <ligand>
        <name>Zn(2+)</name>
        <dbReference type="ChEBI" id="CHEBI:29105"/>
    </ligand>
</feature>
<evidence type="ECO:0000256" key="7">
    <source>
        <dbReference type="PIRSR" id="PIRSR601765-1"/>
    </source>
</evidence>
<evidence type="ECO:0000256" key="3">
    <source>
        <dbReference type="ARBA" id="ARBA00022723"/>
    </source>
</evidence>
<comment type="catalytic activity">
    <reaction evidence="6 8">
        <text>hydrogencarbonate + H(+) = CO2 + H2O</text>
        <dbReference type="Rhea" id="RHEA:10748"/>
        <dbReference type="ChEBI" id="CHEBI:15377"/>
        <dbReference type="ChEBI" id="CHEBI:15378"/>
        <dbReference type="ChEBI" id="CHEBI:16526"/>
        <dbReference type="ChEBI" id="CHEBI:17544"/>
        <dbReference type="EC" id="4.2.1.1"/>
    </reaction>
</comment>
<dbReference type="Gene3D" id="3.40.1050.10">
    <property type="entry name" value="Carbonic anhydrase"/>
    <property type="match status" value="1"/>
</dbReference>
<name>A0A0C9VHP0_9AGAM</name>
<dbReference type="GO" id="GO:0034599">
    <property type="term" value="P:cellular response to oxidative stress"/>
    <property type="evidence" value="ECO:0007669"/>
    <property type="project" value="TreeGrafter"/>
</dbReference>
<dbReference type="EC" id="4.2.1.1" evidence="2 8"/>
<feature type="binding site" evidence="7">
    <location>
        <position position="56"/>
    </location>
    <ligand>
        <name>Zn(2+)</name>
        <dbReference type="ChEBI" id="CHEBI:29105"/>
    </ligand>
</feature>
<dbReference type="PANTHER" id="PTHR11002">
    <property type="entry name" value="CARBONIC ANHYDRASE"/>
    <property type="match status" value="1"/>
</dbReference>
<keyword evidence="10" id="KW-1185">Reference proteome</keyword>
<evidence type="ECO:0000256" key="4">
    <source>
        <dbReference type="ARBA" id="ARBA00022833"/>
    </source>
</evidence>
<evidence type="ECO:0000256" key="8">
    <source>
        <dbReference type="RuleBase" id="RU003956"/>
    </source>
</evidence>
<dbReference type="SMART" id="SM00947">
    <property type="entry name" value="Pro_CA"/>
    <property type="match status" value="1"/>
</dbReference>
<dbReference type="InterPro" id="IPR036874">
    <property type="entry name" value="Carbonic_anhydrase_sf"/>
</dbReference>
<feature type="binding site" evidence="7">
    <location>
        <position position="54"/>
    </location>
    <ligand>
        <name>Zn(2+)</name>
        <dbReference type="ChEBI" id="CHEBI:29105"/>
    </ligand>
</feature>
<dbReference type="OrthoDB" id="10248475at2759"/>
<dbReference type="PANTHER" id="PTHR11002:SF76">
    <property type="entry name" value="CARBONIC ANHYDRASE"/>
    <property type="match status" value="1"/>
</dbReference>
<dbReference type="AlphaFoldDB" id="A0A0C9VHP0"/>
<comment type="cofactor">
    <cofactor evidence="7">
        <name>Zn(2+)</name>
        <dbReference type="ChEBI" id="CHEBI:29105"/>
    </cofactor>
    <text evidence="7">Binds 1 zinc ion per subunit.</text>
</comment>
<reference evidence="9 10" key="1">
    <citation type="submission" date="2014-04" db="EMBL/GenBank/DDBJ databases">
        <title>Evolutionary Origins and Diversification of the Mycorrhizal Mutualists.</title>
        <authorList>
            <consortium name="DOE Joint Genome Institute"/>
            <consortium name="Mycorrhizal Genomics Consortium"/>
            <person name="Kohler A."/>
            <person name="Kuo A."/>
            <person name="Nagy L.G."/>
            <person name="Floudas D."/>
            <person name="Copeland A."/>
            <person name="Barry K.W."/>
            <person name="Cichocki N."/>
            <person name="Veneault-Fourrey C."/>
            <person name="LaButti K."/>
            <person name="Lindquist E.A."/>
            <person name="Lipzen A."/>
            <person name="Lundell T."/>
            <person name="Morin E."/>
            <person name="Murat C."/>
            <person name="Riley R."/>
            <person name="Ohm R."/>
            <person name="Sun H."/>
            <person name="Tunlid A."/>
            <person name="Henrissat B."/>
            <person name="Grigoriev I.V."/>
            <person name="Hibbett D.S."/>
            <person name="Martin F."/>
        </authorList>
    </citation>
    <scope>NUCLEOTIDE SEQUENCE [LARGE SCALE GENOMIC DNA]</scope>
    <source>
        <strain evidence="9 10">MD-312</strain>
    </source>
</reference>
<sequence>MSESQPSQGRDVKDIASEVLAAHLQWARRMNQVYQDYFPDPKNGQAPKILWVGCSDSRVLECDATMAKPGDVFVHRNIANQFHLNDDSALSVLAYALKELKVQHVIVVGHTHCGGAITAMKEASIPPGPTKRHHTLVDSLYKVLEYSSTPNEVHDEHSKDPSDALTRWLTPLVDHIRGLVLPADEETALDVVVEENVKLQVKNLTQLEGFVQKSAKERPVWVHGWVYDFATGNMKDLQVTKELGRK</sequence>
<dbReference type="Proteomes" id="UP000053820">
    <property type="component" value="Unassembled WGS sequence"/>
</dbReference>